<name>A0ABY7GUX2_9BACT</name>
<dbReference type="EMBL" id="CP114040">
    <property type="protein sequence ID" value="WAS90763.1"/>
    <property type="molecule type" value="Genomic_DNA"/>
</dbReference>
<reference evidence="1" key="1">
    <citation type="submission" date="2022-11" db="EMBL/GenBank/DDBJ databases">
        <title>Minimal conservation of predation-associated metabolite biosynthetic gene clusters underscores biosynthetic potential of Myxococcota including descriptions for ten novel species: Archangium lansinium sp. nov., Myxococcus landrumus sp. nov., Nannocystis bai.</title>
        <authorList>
            <person name="Ahearne A."/>
            <person name="Stevens C."/>
            <person name="Dowd S."/>
        </authorList>
    </citation>
    <scope>NUCLEOTIDE SEQUENCE</scope>
    <source>
        <strain evidence="1">Fl3</strain>
    </source>
</reference>
<sequence>MVRPELLAPLALWLAPAAPDELLRWEAPAACPGRGALERAVVADLGRPLTAGDAEAVTARATARRRPDRRWELELILEPRDAAPVARTVVAERCELLVDAAALMIAVAIDPDLLAEPAPAAAPLARPVDDIPLAVPVVRDSPAAPPLARPPSTDLARPVGRPAPALRGTLAVAAGLDVGALPRPAPGFVVRLGFLARRVRAEVGAGHWLEQSVRVAGTGTGGDLRLTAAQLLACPRLALRRVEFPLCAGLELGAMRGRGVGVVTPTVDRVVWLAVLADARVQWVPVPRLALGLQLGLAAPLLAARFRLRGEDGDLHRAAPVAFRGAFAIELRFP</sequence>
<gene>
    <name evidence="1" type="ORF">O0S08_31635</name>
</gene>
<dbReference type="Proteomes" id="UP001164459">
    <property type="component" value="Chromosome"/>
</dbReference>
<keyword evidence="2" id="KW-1185">Reference proteome</keyword>
<evidence type="ECO:0000313" key="2">
    <source>
        <dbReference type="Proteomes" id="UP001164459"/>
    </source>
</evidence>
<organism evidence="1 2">
    <name type="scientific">Nannocystis punicea</name>
    <dbReference type="NCBI Taxonomy" id="2995304"/>
    <lineage>
        <taxon>Bacteria</taxon>
        <taxon>Pseudomonadati</taxon>
        <taxon>Myxococcota</taxon>
        <taxon>Polyangia</taxon>
        <taxon>Nannocystales</taxon>
        <taxon>Nannocystaceae</taxon>
        <taxon>Nannocystis</taxon>
    </lineage>
</organism>
<proteinExistence type="predicted"/>
<evidence type="ECO:0000313" key="1">
    <source>
        <dbReference type="EMBL" id="WAS90763.1"/>
    </source>
</evidence>
<protein>
    <submittedName>
        <fullName evidence="1">Uncharacterized protein</fullName>
    </submittedName>
</protein>
<accession>A0ABY7GUX2</accession>
<dbReference type="RefSeq" id="WP_269033090.1">
    <property type="nucleotide sequence ID" value="NZ_CP114040.1"/>
</dbReference>